<proteinExistence type="predicted"/>
<dbReference type="Pfam" id="PF13970">
    <property type="entry name" value="DUF4221"/>
    <property type="match status" value="1"/>
</dbReference>
<gene>
    <name evidence="1" type="ORF">SAMN04487988_102372</name>
</gene>
<dbReference type="Proteomes" id="UP000199642">
    <property type="component" value="Unassembled WGS sequence"/>
</dbReference>
<organism evidence="1 2">
    <name type="scientific">Algoriphagus hitonicola</name>
    <dbReference type="NCBI Taxonomy" id="435880"/>
    <lineage>
        <taxon>Bacteria</taxon>
        <taxon>Pseudomonadati</taxon>
        <taxon>Bacteroidota</taxon>
        <taxon>Cytophagia</taxon>
        <taxon>Cytophagales</taxon>
        <taxon>Cyclobacteriaceae</taxon>
        <taxon>Algoriphagus</taxon>
    </lineage>
</organism>
<accession>A0A1I2QP13</accession>
<dbReference type="RefSeq" id="WP_092789277.1">
    <property type="nucleotide sequence ID" value="NZ_FOPC01000002.1"/>
</dbReference>
<keyword evidence="2" id="KW-1185">Reference proteome</keyword>
<dbReference type="EMBL" id="FOPC01000002">
    <property type="protein sequence ID" value="SFG30028.1"/>
    <property type="molecule type" value="Genomic_DNA"/>
</dbReference>
<dbReference type="STRING" id="435880.SAMN04487988_102372"/>
<name>A0A1I2QP13_9BACT</name>
<sequence length="78" mass="8709">MNNYKPLIFLVIAGSIACSSPENENGKSSSLETSYEIDTVMVDAGDHFFFLNWNLGISDISADKKILFNLNPQPFYSK</sequence>
<dbReference type="PROSITE" id="PS51257">
    <property type="entry name" value="PROKAR_LIPOPROTEIN"/>
    <property type="match status" value="1"/>
</dbReference>
<dbReference type="InterPro" id="IPR025316">
    <property type="entry name" value="DUF4221"/>
</dbReference>
<dbReference type="OrthoDB" id="833511at2"/>
<evidence type="ECO:0000313" key="1">
    <source>
        <dbReference type="EMBL" id="SFG30028.1"/>
    </source>
</evidence>
<dbReference type="AlphaFoldDB" id="A0A1I2QP13"/>
<evidence type="ECO:0000313" key="2">
    <source>
        <dbReference type="Proteomes" id="UP000199642"/>
    </source>
</evidence>
<reference evidence="2" key="1">
    <citation type="submission" date="2016-10" db="EMBL/GenBank/DDBJ databases">
        <authorList>
            <person name="Varghese N."/>
            <person name="Submissions S."/>
        </authorList>
    </citation>
    <scope>NUCLEOTIDE SEQUENCE [LARGE SCALE GENOMIC DNA]</scope>
    <source>
        <strain evidence="2">DSM 19315</strain>
    </source>
</reference>
<protein>
    <submittedName>
        <fullName evidence="1">Uncharacterized protein</fullName>
    </submittedName>
</protein>